<dbReference type="EMBL" id="ACWG01000025">
    <property type="protein sequence ID" value="EFV29708.1"/>
    <property type="molecule type" value="Genomic_DNA"/>
</dbReference>
<dbReference type="Proteomes" id="UP000003246">
    <property type="component" value="Unassembled WGS sequence"/>
</dbReference>
<evidence type="ECO:0000313" key="2">
    <source>
        <dbReference type="EMBL" id="EFV29708.1"/>
    </source>
</evidence>
<evidence type="ECO:0000256" key="1">
    <source>
        <dbReference type="SAM" id="MobiDB-lite"/>
    </source>
</evidence>
<feature type="region of interest" description="Disordered" evidence="1">
    <location>
        <begin position="33"/>
        <end position="77"/>
    </location>
</feature>
<protein>
    <submittedName>
        <fullName evidence="2">Uncharacterized protein</fullName>
    </submittedName>
</protein>
<sequence length="77" mass="8657">MPSSCMVRYSWAHAAASTANATSFRSGTSAEYLFPKNRKQGKNKSKKDKQNRNISIDLKNTGDKVSSFHPHHYHTDS</sequence>
<accession>E5WZK0</accession>
<proteinExistence type="predicted"/>
<dbReference type="HOGENOM" id="CLU_2630717_0_0_10"/>
<reference evidence="2 3" key="1">
    <citation type="submission" date="2010-10" db="EMBL/GenBank/DDBJ databases">
        <title>The Genome Sequence of Bacteroides eggerthii strain 1_2_48FAA.</title>
        <authorList>
            <consortium name="The Broad Institute Genome Sequencing Platform"/>
            <person name="Ward D."/>
            <person name="Earl A."/>
            <person name="Feldgarden M."/>
            <person name="Young S.K."/>
            <person name="Gargeya S."/>
            <person name="Zeng Q."/>
            <person name="Alvarado L."/>
            <person name="Berlin A."/>
            <person name="Bochicchio J."/>
            <person name="Chapman S.B."/>
            <person name="Chen Z."/>
            <person name="Freedman E."/>
            <person name="Gellesch M."/>
            <person name="Goldberg J."/>
            <person name="Griggs A."/>
            <person name="Gujja S."/>
            <person name="Heilman E."/>
            <person name="Heiman D."/>
            <person name="Howarth C."/>
            <person name="Mehta T."/>
            <person name="Neiman D."/>
            <person name="Pearson M."/>
            <person name="Roberts A."/>
            <person name="Saif S."/>
            <person name="Shea T."/>
            <person name="Shenoy N."/>
            <person name="Sisk P."/>
            <person name="Stolte C."/>
            <person name="Sykes S."/>
            <person name="White J."/>
            <person name="Yandava C."/>
            <person name="Allen-Vercoe E."/>
            <person name="Ambrose C."/>
            <person name="Strauss J."/>
            <person name="Daigneault M."/>
            <person name="Haas B."/>
            <person name="Nusbaum C."/>
            <person name="Birren B."/>
        </authorList>
    </citation>
    <scope>NUCLEOTIDE SEQUENCE [LARGE SCALE GENOMIC DNA]</scope>
    <source>
        <strain evidence="2 3">1_2_48FAA</strain>
    </source>
</reference>
<comment type="caution">
    <text evidence="2">The sequence shown here is derived from an EMBL/GenBank/DDBJ whole genome shotgun (WGS) entry which is preliminary data.</text>
</comment>
<gene>
    <name evidence="2" type="ORF">HMPREF1016_02090</name>
</gene>
<feature type="compositionally biased region" description="Basic residues" evidence="1">
    <location>
        <begin position="36"/>
        <end position="49"/>
    </location>
</feature>
<organism evidence="2 3">
    <name type="scientific">Bacteroides eggerthii 1_2_48FAA</name>
    <dbReference type="NCBI Taxonomy" id="665953"/>
    <lineage>
        <taxon>Bacteria</taxon>
        <taxon>Pseudomonadati</taxon>
        <taxon>Bacteroidota</taxon>
        <taxon>Bacteroidia</taxon>
        <taxon>Bacteroidales</taxon>
        <taxon>Bacteroidaceae</taxon>
        <taxon>Bacteroides</taxon>
    </lineage>
</organism>
<dbReference type="AlphaFoldDB" id="E5WZK0"/>
<name>E5WZK0_9BACE</name>
<evidence type="ECO:0000313" key="3">
    <source>
        <dbReference type="Proteomes" id="UP000003246"/>
    </source>
</evidence>